<proteinExistence type="inferred from homology"/>
<evidence type="ECO:0000256" key="5">
    <source>
        <dbReference type="ARBA" id="ARBA00023002"/>
    </source>
</evidence>
<organism evidence="8 9">
    <name type="scientific">Crepidotus variabilis</name>
    <dbReference type="NCBI Taxonomy" id="179855"/>
    <lineage>
        <taxon>Eukaryota</taxon>
        <taxon>Fungi</taxon>
        <taxon>Dikarya</taxon>
        <taxon>Basidiomycota</taxon>
        <taxon>Agaricomycotina</taxon>
        <taxon>Agaricomycetes</taxon>
        <taxon>Agaricomycetidae</taxon>
        <taxon>Agaricales</taxon>
        <taxon>Agaricineae</taxon>
        <taxon>Crepidotaceae</taxon>
        <taxon>Crepidotus</taxon>
    </lineage>
</organism>
<evidence type="ECO:0000256" key="4">
    <source>
        <dbReference type="ARBA" id="ARBA00022964"/>
    </source>
</evidence>
<comment type="similarity">
    <text evidence="2">Belongs to the TfdA dioxygenase family.</text>
</comment>
<evidence type="ECO:0000313" key="9">
    <source>
        <dbReference type="Proteomes" id="UP000807306"/>
    </source>
</evidence>
<keyword evidence="6" id="KW-0408">Iron</keyword>
<dbReference type="Proteomes" id="UP000807306">
    <property type="component" value="Unassembled WGS sequence"/>
</dbReference>
<evidence type="ECO:0000256" key="2">
    <source>
        <dbReference type="ARBA" id="ARBA00005896"/>
    </source>
</evidence>
<keyword evidence="3" id="KW-0479">Metal-binding</keyword>
<dbReference type="InterPro" id="IPR003819">
    <property type="entry name" value="TauD/TfdA-like"/>
</dbReference>
<name>A0A9P6EV25_9AGAR</name>
<dbReference type="Pfam" id="PF02668">
    <property type="entry name" value="TauD"/>
    <property type="match status" value="1"/>
</dbReference>
<dbReference type="AlphaFoldDB" id="A0A9P6EV25"/>
<dbReference type="PANTHER" id="PTHR43779:SF2">
    <property type="entry name" value="ALPHA-KETOGLUTARATE-DEPENDENT XANTHINE DIOXYGENASE XAN1"/>
    <property type="match status" value="1"/>
</dbReference>
<evidence type="ECO:0000259" key="7">
    <source>
        <dbReference type="Pfam" id="PF02668"/>
    </source>
</evidence>
<accession>A0A9P6EV25</accession>
<dbReference type="OrthoDB" id="93019at2759"/>
<evidence type="ECO:0000313" key="8">
    <source>
        <dbReference type="EMBL" id="KAF9535619.1"/>
    </source>
</evidence>
<keyword evidence="4" id="KW-0223">Dioxygenase</keyword>
<keyword evidence="9" id="KW-1185">Reference proteome</keyword>
<dbReference type="SUPFAM" id="SSF51197">
    <property type="entry name" value="Clavaminate synthase-like"/>
    <property type="match status" value="1"/>
</dbReference>
<comment type="cofactor">
    <cofactor evidence="1">
        <name>Fe(2+)</name>
        <dbReference type="ChEBI" id="CHEBI:29033"/>
    </cofactor>
</comment>
<dbReference type="EMBL" id="MU157824">
    <property type="protein sequence ID" value="KAF9535619.1"/>
    <property type="molecule type" value="Genomic_DNA"/>
</dbReference>
<dbReference type="GO" id="GO:0046872">
    <property type="term" value="F:metal ion binding"/>
    <property type="evidence" value="ECO:0007669"/>
    <property type="project" value="UniProtKB-KW"/>
</dbReference>
<reference evidence="8" key="1">
    <citation type="submission" date="2020-11" db="EMBL/GenBank/DDBJ databases">
        <authorList>
            <consortium name="DOE Joint Genome Institute"/>
            <person name="Ahrendt S."/>
            <person name="Riley R."/>
            <person name="Andreopoulos W."/>
            <person name="Labutti K."/>
            <person name="Pangilinan J."/>
            <person name="Ruiz-Duenas F.J."/>
            <person name="Barrasa J.M."/>
            <person name="Sanchez-Garcia M."/>
            <person name="Camarero S."/>
            <person name="Miyauchi S."/>
            <person name="Serrano A."/>
            <person name="Linde D."/>
            <person name="Babiker R."/>
            <person name="Drula E."/>
            <person name="Ayuso-Fernandez I."/>
            <person name="Pacheco R."/>
            <person name="Padilla G."/>
            <person name="Ferreira P."/>
            <person name="Barriuso J."/>
            <person name="Kellner H."/>
            <person name="Castanera R."/>
            <person name="Alfaro M."/>
            <person name="Ramirez L."/>
            <person name="Pisabarro A.G."/>
            <person name="Kuo A."/>
            <person name="Tritt A."/>
            <person name="Lipzen A."/>
            <person name="He G."/>
            <person name="Yan M."/>
            <person name="Ng V."/>
            <person name="Cullen D."/>
            <person name="Martin F."/>
            <person name="Rosso M.-N."/>
            <person name="Henrissat B."/>
            <person name="Hibbett D."/>
            <person name="Martinez A.T."/>
            <person name="Grigoriev I.V."/>
        </authorList>
    </citation>
    <scope>NUCLEOTIDE SEQUENCE</scope>
    <source>
        <strain evidence="8">CBS 506.95</strain>
    </source>
</reference>
<dbReference type="Gene3D" id="3.60.130.10">
    <property type="entry name" value="Clavaminate synthase-like"/>
    <property type="match status" value="1"/>
</dbReference>
<gene>
    <name evidence="8" type="ORF">CPB83DRAFT_842057</name>
</gene>
<evidence type="ECO:0000256" key="3">
    <source>
        <dbReference type="ARBA" id="ARBA00022723"/>
    </source>
</evidence>
<dbReference type="InterPro" id="IPR051178">
    <property type="entry name" value="TfdA_dioxygenase"/>
</dbReference>
<dbReference type="InterPro" id="IPR042098">
    <property type="entry name" value="TauD-like_sf"/>
</dbReference>
<comment type="caution">
    <text evidence="8">The sequence shown here is derived from an EMBL/GenBank/DDBJ whole genome shotgun (WGS) entry which is preliminary data.</text>
</comment>
<evidence type="ECO:0000256" key="1">
    <source>
        <dbReference type="ARBA" id="ARBA00001954"/>
    </source>
</evidence>
<evidence type="ECO:0000256" key="6">
    <source>
        <dbReference type="ARBA" id="ARBA00023004"/>
    </source>
</evidence>
<sequence length="397" mass="44834">MTITLLPISFPPSLDPTRFGQFGREVKDVHPGHLNGGQFEELEKALYTHDLLLFRNLDLTPEEQYKLVKKFDPNSEHYGHGNRSLDKATESIIHSYVKSLPFVPQVQIIGHGTVQNHEGIEEITLKHGRHPEFHKTSLSTEDEAGGFTRFFRWHMDAALYDLAPPKVTALYGLKVPRGPLQTVRYGDGSRDELPVPLGTTAFVSGKIMFDILSDTMKSLAVRATATYAPHPFQWIKNSKAFSTGLGLVSEGLEMPLDLLPSWEEEKIKKYPFVWKNTTTGHLHLQVHPCAIKEIDIQPLKYLKNAKRNALYPQGGKITDLKAIRDLIHEMQRPGIAPQLVYPHAWEEKDLVLFNNRGLMHSVVGVFREGQVRLFHQCNLAASSEVVGPNEADIEKWA</sequence>
<dbReference type="PANTHER" id="PTHR43779">
    <property type="entry name" value="DIOXYGENASE RV0097-RELATED"/>
    <property type="match status" value="1"/>
</dbReference>
<dbReference type="GO" id="GO:0051213">
    <property type="term" value="F:dioxygenase activity"/>
    <property type="evidence" value="ECO:0007669"/>
    <property type="project" value="UniProtKB-KW"/>
</dbReference>
<protein>
    <submittedName>
        <fullName evidence="8">Clavaminate synthase-like protein</fullName>
    </submittedName>
</protein>
<feature type="domain" description="TauD/TfdA-like" evidence="7">
    <location>
        <begin position="22"/>
        <end position="377"/>
    </location>
</feature>
<keyword evidence="5" id="KW-0560">Oxidoreductase</keyword>